<dbReference type="Proteomes" id="UP000660554">
    <property type="component" value="Unassembled WGS sequence"/>
</dbReference>
<reference evidence="2" key="1">
    <citation type="submission" date="2020-09" db="EMBL/GenBank/DDBJ databases">
        <title>Whole genome shotgun sequence of Streptomyces cinnamonensis NBRC 15873.</title>
        <authorList>
            <person name="Komaki H."/>
            <person name="Tamura T."/>
        </authorList>
    </citation>
    <scope>NUCLEOTIDE SEQUENCE [LARGE SCALE GENOMIC DNA]</scope>
    <source>
        <strain evidence="2">NBRC 15873</strain>
    </source>
</reference>
<evidence type="ECO:0000313" key="2">
    <source>
        <dbReference type="Proteomes" id="UP000660554"/>
    </source>
</evidence>
<gene>
    <name evidence="1" type="ORF">Scinn_35270</name>
</gene>
<comment type="caution">
    <text evidence="1">The sequence shown here is derived from an EMBL/GenBank/DDBJ whole genome shotgun (WGS) entry which is preliminary data.</text>
</comment>
<name>A0ABQ3NMR5_STRVG</name>
<dbReference type="EMBL" id="BNDV01000008">
    <property type="protein sequence ID" value="GHI14064.1"/>
    <property type="molecule type" value="Genomic_DNA"/>
</dbReference>
<sequence length="39" mass="4090">MKANLFLAVLVTAASVSDSAGSIHLLSRLAQAHPRITKT</sequence>
<organism evidence="1 2">
    <name type="scientific">Streptomyces virginiae</name>
    <name type="common">Streptomyces cinnamonensis</name>
    <dbReference type="NCBI Taxonomy" id="1961"/>
    <lineage>
        <taxon>Bacteria</taxon>
        <taxon>Bacillati</taxon>
        <taxon>Actinomycetota</taxon>
        <taxon>Actinomycetes</taxon>
        <taxon>Kitasatosporales</taxon>
        <taxon>Streptomycetaceae</taxon>
        <taxon>Streptomyces</taxon>
    </lineage>
</organism>
<evidence type="ECO:0000313" key="1">
    <source>
        <dbReference type="EMBL" id="GHI14064.1"/>
    </source>
</evidence>
<keyword evidence="2" id="KW-1185">Reference proteome</keyword>
<accession>A0ABQ3NMR5</accession>
<protein>
    <submittedName>
        <fullName evidence="1">Uncharacterized protein</fullName>
    </submittedName>
</protein>
<proteinExistence type="predicted"/>